<comment type="caution">
    <text evidence="1">The sequence shown here is derived from an EMBL/GenBank/DDBJ whole genome shotgun (WGS) entry which is preliminary data.</text>
</comment>
<evidence type="ECO:0000313" key="1">
    <source>
        <dbReference type="EMBL" id="KAJ3555078.1"/>
    </source>
</evidence>
<keyword evidence="2" id="KW-1185">Reference proteome</keyword>
<reference evidence="1" key="1">
    <citation type="submission" date="2022-07" db="EMBL/GenBank/DDBJ databases">
        <title>Genome Sequence of Phlebia brevispora.</title>
        <authorList>
            <person name="Buettner E."/>
        </authorList>
    </citation>
    <scope>NUCLEOTIDE SEQUENCE</scope>
    <source>
        <strain evidence="1">MPL23</strain>
    </source>
</reference>
<proteinExistence type="predicted"/>
<dbReference type="EMBL" id="JANHOG010000367">
    <property type="protein sequence ID" value="KAJ3555078.1"/>
    <property type="molecule type" value="Genomic_DNA"/>
</dbReference>
<sequence length="531" mass="59249">MSSYAKAFENAPEYREPIDLSIRGVIPSWLSGVLYRTGPGTTRIPATSDPTKIIDIQHWFDGLAIHHRFEIFVGGKRVSYCSRKGAEDLEKRIADTGEYPGVSFGQRGDPCRGIFRKFFTVWETMRILASPLSPSMVNISVTLTPNMPGLNTEGLGLTSSSGARYIVAKTDASALQLVDPNTLEPLLSASYQDIDPRLNGPLSAAHSCRDQETGDFYNYSLAFGGRLPTYKVFRIRGRDGSVDILAEIKDAPPAYIHSFAMTQRYIILCIWQAHIKHWGLSIPLNKNMTDSIDTSWKPHVDTVFYVVDRIKGGIVSKYKVWILDTPPFFCFHHLNSFDDPETGDIIIDMSIYPDNKIIDLLYLQHLRSSDENHHSSTVCARRFRLLSPGRPETRDAIVEFTRPQTEGIELPVVAPQVQGKVYRYAYGINSSDSRANHTLADGLIKLDMSSEAAASKVWRLPGHIPSEPIFVPRPGAVNEDDGVLLSVVLDEQGERSAMVVLDAATMTEVARAELPYVFPIGFHGVWTEWNS</sequence>
<gene>
    <name evidence="1" type="ORF">NM688_g2774</name>
</gene>
<organism evidence="1 2">
    <name type="scientific">Phlebia brevispora</name>
    <dbReference type="NCBI Taxonomy" id="194682"/>
    <lineage>
        <taxon>Eukaryota</taxon>
        <taxon>Fungi</taxon>
        <taxon>Dikarya</taxon>
        <taxon>Basidiomycota</taxon>
        <taxon>Agaricomycotina</taxon>
        <taxon>Agaricomycetes</taxon>
        <taxon>Polyporales</taxon>
        <taxon>Meruliaceae</taxon>
        <taxon>Phlebia</taxon>
    </lineage>
</organism>
<dbReference type="Proteomes" id="UP001148662">
    <property type="component" value="Unassembled WGS sequence"/>
</dbReference>
<accession>A0ACC1T7J4</accession>
<evidence type="ECO:0000313" key="2">
    <source>
        <dbReference type="Proteomes" id="UP001148662"/>
    </source>
</evidence>
<name>A0ACC1T7J4_9APHY</name>
<protein>
    <submittedName>
        <fullName evidence="1">Uncharacterized protein</fullName>
    </submittedName>
</protein>